<organism evidence="1">
    <name type="scientific">Vibrio tasmaniensis</name>
    <dbReference type="NCBI Taxonomy" id="212663"/>
    <lineage>
        <taxon>Bacteria</taxon>
        <taxon>Pseudomonadati</taxon>
        <taxon>Pseudomonadota</taxon>
        <taxon>Gammaproteobacteria</taxon>
        <taxon>Vibrionales</taxon>
        <taxon>Vibrionaceae</taxon>
        <taxon>Vibrio</taxon>
    </lineage>
</organism>
<name>A0A0H3ZJJ9_9VIBR</name>
<proteinExistence type="predicted"/>
<dbReference type="EMBL" id="KP795468">
    <property type="protein sequence ID" value="AKN36128.1"/>
    <property type="molecule type" value="Genomic_DNA"/>
</dbReference>
<accession>A0A0H3ZJJ9</accession>
<dbReference type="AlphaFoldDB" id="A0A0H3ZJJ9"/>
<evidence type="ECO:0000313" key="1">
    <source>
        <dbReference type="EMBL" id="AKN36128.1"/>
    </source>
</evidence>
<sequence>MSSLIFYTQPGAAVVATDTLAVSPDGSPFSFCTKAGYIPHLKTIIAGTGAGGFSSQWLLHASTRMVVRGIHNLDFYTPKGLRELWETYKKESSLTDDTTTTVYQFGISEESGEVVSFAYRSTNNFQSEPLQFGTGVKPACAVLEGHLLDIIPDMMAEQRKNEAEKPHSERVYIGGEIIALVLTKEGCNHIKIGEFEDFVTDEKAIFENFSKMNN</sequence>
<protein>
    <submittedName>
        <fullName evidence="1">Uncharacterized protein</fullName>
    </submittedName>
</protein>
<reference evidence="1" key="1">
    <citation type="journal article" date="2015" name="MBio">
        <title>Eco-Evolutionary Dynamics of Episomes among Ecologically Cohesive Bacterial Populations.</title>
        <authorList>
            <person name="Xue H."/>
            <person name="Cordero O.X."/>
            <person name="Camas F.M."/>
            <person name="Trimble W."/>
            <person name="Meyer F."/>
            <person name="Guglielmini J."/>
            <person name="Rocha E.P."/>
            <person name="Polz M.F."/>
        </authorList>
    </citation>
    <scope>NUCLEOTIDE SEQUENCE</scope>
    <source>
        <strain evidence="1">1F_279</strain>
    </source>
</reference>